<protein>
    <recommendedName>
        <fullName evidence="14">ATP synthase subunit alpha</fullName>
        <ecNumber evidence="14">7.1.2.2</ecNumber>
    </recommendedName>
    <alternativeName>
        <fullName evidence="14">ATP synthase F1 sector subunit alpha</fullName>
    </alternativeName>
    <alternativeName>
        <fullName evidence="14">F-ATPase subunit alpha</fullName>
    </alternativeName>
</protein>
<dbReference type="Pfam" id="PF00306">
    <property type="entry name" value="ATP-synt_ab_C"/>
    <property type="match status" value="1"/>
</dbReference>
<dbReference type="InterPro" id="IPR020003">
    <property type="entry name" value="ATPase_a/bsu_AS"/>
</dbReference>
<feature type="domain" description="ATPase F1/V1/A1 complex alpha/beta subunit N-terminal" evidence="17">
    <location>
        <begin position="25"/>
        <end position="91"/>
    </location>
</feature>
<keyword evidence="11 14" id="KW-0139">CF(1)</keyword>
<keyword evidence="8 14" id="KW-1278">Translocase</keyword>
<dbReference type="InterPro" id="IPR000194">
    <property type="entry name" value="ATPase_F1/V1/A1_a/bsu_nucl-bd"/>
</dbReference>
<evidence type="ECO:0000259" key="17">
    <source>
        <dbReference type="Pfam" id="PF02874"/>
    </source>
</evidence>
<sequence length="510" mass="55234">MDIRAAEISEILKAQITNYGAEATVSDVGQVLSVGDGIARIYGLDNVQAGEMVQFESGVKGMALNLESDNVGVVIFGDDRGIKEGENVKRLEEIVSAPVGKAMLGRVVNALGEPIDGKGELAGVEKRSRVDVKAPGILPRKSVHEPMATGIKAIDTLVPIGRGQRELIIGDRQTGKTAIAIDAILNQKAINESGSESEKLYCIYVAIGQKRSTVAQVVKTLEERGALDYTIVVSATASEPAPLQYIAPFTATAMGEYFRDNGMHALIIYDDLSKQAVAYRQMSLLLRRPPGREAYPGDVFYLHSRLLERSAKLNESNGSGSLTALPVIETQGNDVSAFIPTNVISITDGQIFLETDLFYQGIRPAVNVGLSVSRVGSSAQHKATKQVAGTMKSDLAQFREMAAFAKFGSDLDPATQRQLARGERLTALLKQPQYSPLAMEEQVVSIYAGTRGYLDKVPVDQVQRYEAELLSFAHANHSALLKTIRDEKKLTGDTEGKVKELIETFNKTFS</sequence>
<dbReference type="CDD" id="cd18116">
    <property type="entry name" value="ATP-synt_F1_alpha_N"/>
    <property type="match status" value="1"/>
</dbReference>
<dbReference type="InterPro" id="IPR038376">
    <property type="entry name" value="ATP_synth_asu_C_sf"/>
</dbReference>
<reference evidence="19" key="1">
    <citation type="journal article" date="2019" name="Int. J. Syst. Evol. Microbiol.">
        <title>The Global Catalogue of Microorganisms (GCM) 10K type strain sequencing project: providing services to taxonomists for standard genome sequencing and annotation.</title>
        <authorList>
            <consortium name="The Broad Institute Genomics Platform"/>
            <consortium name="The Broad Institute Genome Sequencing Center for Infectious Disease"/>
            <person name="Wu L."/>
            <person name="Ma J."/>
        </authorList>
    </citation>
    <scope>NUCLEOTIDE SEQUENCE [LARGE SCALE GENOMIC DNA]</scope>
    <source>
        <strain evidence="19">CCUG 51308</strain>
    </source>
</reference>
<dbReference type="Gene3D" id="2.40.30.20">
    <property type="match status" value="1"/>
</dbReference>
<dbReference type="InterPro" id="IPR004100">
    <property type="entry name" value="ATPase_F1/V1/A1_a/bsu_N"/>
</dbReference>
<evidence type="ECO:0000259" key="15">
    <source>
        <dbReference type="Pfam" id="PF00006"/>
    </source>
</evidence>
<dbReference type="Gene3D" id="3.40.50.300">
    <property type="entry name" value="P-loop containing nucleotide triphosphate hydrolases"/>
    <property type="match status" value="1"/>
</dbReference>
<evidence type="ECO:0000256" key="6">
    <source>
        <dbReference type="ARBA" id="ARBA00022781"/>
    </source>
</evidence>
<dbReference type="NCBIfam" id="NF009884">
    <property type="entry name" value="PRK13343.1"/>
    <property type="match status" value="1"/>
</dbReference>
<comment type="caution">
    <text evidence="18">The sequence shown here is derived from an EMBL/GenBank/DDBJ whole genome shotgun (WGS) entry which is preliminary data.</text>
</comment>
<keyword evidence="10 14" id="KW-0472">Membrane</keyword>
<dbReference type="Pfam" id="PF00006">
    <property type="entry name" value="ATP-synt_ab"/>
    <property type="match status" value="1"/>
</dbReference>
<dbReference type="InterPro" id="IPR005294">
    <property type="entry name" value="ATP_synth_F1_asu"/>
</dbReference>
<evidence type="ECO:0000256" key="5">
    <source>
        <dbReference type="ARBA" id="ARBA00022741"/>
    </source>
</evidence>
<evidence type="ECO:0000256" key="2">
    <source>
        <dbReference type="ARBA" id="ARBA00004370"/>
    </source>
</evidence>
<evidence type="ECO:0000256" key="10">
    <source>
        <dbReference type="ARBA" id="ARBA00023136"/>
    </source>
</evidence>
<dbReference type="PANTHER" id="PTHR48082:SF2">
    <property type="entry name" value="ATP SYNTHASE SUBUNIT ALPHA, MITOCHONDRIAL"/>
    <property type="match status" value="1"/>
</dbReference>
<evidence type="ECO:0000256" key="7">
    <source>
        <dbReference type="ARBA" id="ARBA00022840"/>
    </source>
</evidence>
<name>A0ABW2ILX9_9PROT</name>
<dbReference type="InterPro" id="IPR000793">
    <property type="entry name" value="ATP_synth_asu_C"/>
</dbReference>
<comment type="subcellular location">
    <subcellularLocation>
        <location evidence="14">Cell membrane</location>
        <topology evidence="14">Peripheral membrane protein</topology>
    </subcellularLocation>
    <subcellularLocation>
        <location evidence="2">Membrane</location>
    </subcellularLocation>
</comment>
<keyword evidence="9 14" id="KW-0406">Ion transport</keyword>
<dbReference type="Gene3D" id="1.20.150.20">
    <property type="entry name" value="ATP synthase alpha/beta chain, C-terminal domain"/>
    <property type="match status" value="1"/>
</dbReference>
<dbReference type="CDD" id="cd18113">
    <property type="entry name" value="ATP-synt_F1_alpha_C"/>
    <property type="match status" value="1"/>
</dbReference>
<dbReference type="InterPro" id="IPR027417">
    <property type="entry name" value="P-loop_NTPase"/>
</dbReference>
<dbReference type="PIRSF" id="PIRSF039088">
    <property type="entry name" value="F_ATPase_subunit_alpha"/>
    <property type="match status" value="1"/>
</dbReference>
<gene>
    <name evidence="14 18" type="primary">atpA</name>
    <name evidence="18" type="ORF">ACFQS8_11025</name>
</gene>
<keyword evidence="14" id="KW-1003">Cell membrane</keyword>
<keyword evidence="4 14" id="KW-0813">Transport</keyword>
<keyword evidence="6 14" id="KW-0375">Hydrogen ion transport</keyword>
<accession>A0ABW2ILX9</accession>
<feature type="domain" description="ATP synthase alpha subunit C-terminal" evidence="16">
    <location>
        <begin position="380"/>
        <end position="505"/>
    </location>
</feature>
<comment type="catalytic activity">
    <reaction evidence="14">
        <text>ATP + H2O + 4 H(+)(in) = ADP + phosphate + 5 H(+)(out)</text>
        <dbReference type="Rhea" id="RHEA:57720"/>
        <dbReference type="ChEBI" id="CHEBI:15377"/>
        <dbReference type="ChEBI" id="CHEBI:15378"/>
        <dbReference type="ChEBI" id="CHEBI:30616"/>
        <dbReference type="ChEBI" id="CHEBI:43474"/>
        <dbReference type="ChEBI" id="CHEBI:456216"/>
        <dbReference type="EC" id="7.1.2.2"/>
    </reaction>
</comment>
<dbReference type="Pfam" id="PF02874">
    <property type="entry name" value="ATP-synt_ab_N"/>
    <property type="match status" value="1"/>
</dbReference>
<dbReference type="NCBIfam" id="TIGR00962">
    <property type="entry name" value="atpA"/>
    <property type="match status" value="1"/>
</dbReference>
<evidence type="ECO:0000256" key="1">
    <source>
        <dbReference type="ARBA" id="ARBA00003784"/>
    </source>
</evidence>
<dbReference type="CDD" id="cd01132">
    <property type="entry name" value="F1-ATPase_alpha_CD"/>
    <property type="match status" value="1"/>
</dbReference>
<feature type="domain" description="ATPase F1/V1/A1 complex alpha/beta subunit nucleotide-binding" evidence="15">
    <location>
        <begin position="150"/>
        <end position="373"/>
    </location>
</feature>
<comment type="similarity">
    <text evidence="3 14">Belongs to the ATPase alpha/beta chains family.</text>
</comment>
<dbReference type="InterPro" id="IPR033732">
    <property type="entry name" value="ATP_synth_F1_a_nt-bd_dom"/>
</dbReference>
<evidence type="ECO:0000256" key="12">
    <source>
        <dbReference type="ARBA" id="ARBA00023310"/>
    </source>
</evidence>
<dbReference type="SUPFAM" id="SSF47917">
    <property type="entry name" value="C-terminal domain of alpha and beta subunits of F1 ATP synthase"/>
    <property type="match status" value="1"/>
</dbReference>
<keyword evidence="7 14" id="KW-0067">ATP-binding</keyword>
<feature type="binding site" evidence="14">
    <location>
        <begin position="170"/>
        <end position="177"/>
    </location>
    <ligand>
        <name>ATP</name>
        <dbReference type="ChEBI" id="CHEBI:30616"/>
    </ligand>
</feature>
<dbReference type="SUPFAM" id="SSF52540">
    <property type="entry name" value="P-loop containing nucleoside triphosphate hydrolases"/>
    <property type="match status" value="1"/>
</dbReference>
<comment type="subunit">
    <text evidence="13">F-type ATPases have 2 components, CF(1) - the catalytic core - and CF(0) - the membrane proton channel. CF(1) has five subunits: alpha(3), beta(3), gamma(1), delta(1), epsilon(1). CF(0) has four main subunits: a(1), b(1), b'(1) and c(9-12).</text>
</comment>
<evidence type="ECO:0000256" key="14">
    <source>
        <dbReference type="HAMAP-Rule" id="MF_01346"/>
    </source>
</evidence>
<dbReference type="EMBL" id="JBHTBR010000005">
    <property type="protein sequence ID" value="MFC7292150.1"/>
    <property type="molecule type" value="Genomic_DNA"/>
</dbReference>
<dbReference type="InterPro" id="IPR023366">
    <property type="entry name" value="ATP_synth_asu-like_sf"/>
</dbReference>
<dbReference type="InterPro" id="IPR036121">
    <property type="entry name" value="ATPase_F1/V1/A1_a/bsu_N_sf"/>
</dbReference>
<evidence type="ECO:0000256" key="9">
    <source>
        <dbReference type="ARBA" id="ARBA00023065"/>
    </source>
</evidence>
<dbReference type="PROSITE" id="PS00152">
    <property type="entry name" value="ATPASE_ALPHA_BETA"/>
    <property type="match status" value="1"/>
</dbReference>
<evidence type="ECO:0000256" key="3">
    <source>
        <dbReference type="ARBA" id="ARBA00008936"/>
    </source>
</evidence>
<evidence type="ECO:0000313" key="19">
    <source>
        <dbReference type="Proteomes" id="UP001596492"/>
    </source>
</evidence>
<proteinExistence type="inferred from homology"/>
<dbReference type="SUPFAM" id="SSF50615">
    <property type="entry name" value="N-terminal domain of alpha and beta subunits of F1 ATP synthase"/>
    <property type="match status" value="1"/>
</dbReference>
<evidence type="ECO:0000256" key="11">
    <source>
        <dbReference type="ARBA" id="ARBA00023196"/>
    </source>
</evidence>
<keyword evidence="19" id="KW-1185">Reference proteome</keyword>
<dbReference type="PANTHER" id="PTHR48082">
    <property type="entry name" value="ATP SYNTHASE SUBUNIT ALPHA, MITOCHONDRIAL"/>
    <property type="match status" value="1"/>
</dbReference>
<keyword evidence="12 14" id="KW-0066">ATP synthesis</keyword>
<dbReference type="EC" id="7.1.2.2" evidence="14"/>
<evidence type="ECO:0000256" key="4">
    <source>
        <dbReference type="ARBA" id="ARBA00022448"/>
    </source>
</evidence>
<dbReference type="RefSeq" id="WP_382167389.1">
    <property type="nucleotide sequence ID" value="NZ_JBHTBR010000005.1"/>
</dbReference>
<evidence type="ECO:0000313" key="18">
    <source>
        <dbReference type="EMBL" id="MFC7292150.1"/>
    </source>
</evidence>
<evidence type="ECO:0000256" key="8">
    <source>
        <dbReference type="ARBA" id="ARBA00022967"/>
    </source>
</evidence>
<feature type="site" description="Required for activity" evidence="14">
    <location>
        <position position="371"/>
    </location>
</feature>
<dbReference type="Proteomes" id="UP001596492">
    <property type="component" value="Unassembled WGS sequence"/>
</dbReference>
<evidence type="ECO:0000256" key="13">
    <source>
        <dbReference type="ARBA" id="ARBA00026013"/>
    </source>
</evidence>
<organism evidence="18 19">
    <name type="scientific">Hirschia litorea</name>
    <dbReference type="NCBI Taxonomy" id="1199156"/>
    <lineage>
        <taxon>Bacteria</taxon>
        <taxon>Pseudomonadati</taxon>
        <taxon>Pseudomonadota</taxon>
        <taxon>Alphaproteobacteria</taxon>
        <taxon>Hyphomonadales</taxon>
        <taxon>Hyphomonadaceae</taxon>
        <taxon>Hirschia</taxon>
    </lineage>
</organism>
<evidence type="ECO:0000259" key="16">
    <source>
        <dbReference type="Pfam" id="PF00306"/>
    </source>
</evidence>
<keyword evidence="5 14" id="KW-0547">Nucleotide-binding</keyword>
<dbReference type="HAMAP" id="MF_01346">
    <property type="entry name" value="ATP_synth_alpha_bact"/>
    <property type="match status" value="1"/>
</dbReference>
<comment type="function">
    <text evidence="1 14">Produces ATP from ADP in the presence of a proton gradient across the membrane. The alpha chain is a regulatory subunit.</text>
</comment>